<feature type="transmembrane region" description="Helical" evidence="1">
    <location>
        <begin position="239"/>
        <end position="259"/>
    </location>
</feature>
<reference evidence="2" key="1">
    <citation type="submission" date="2022-10" db="EMBL/GenBank/DDBJ databases">
        <title>Complete genome of Methanoculleus submarinus DSM 15122.</title>
        <authorList>
            <person name="Chen S.-C."/>
            <person name="Lai S.-J."/>
            <person name="You Y.-T."/>
        </authorList>
    </citation>
    <scope>NUCLEOTIDE SEQUENCE</scope>
    <source>
        <strain evidence="2">DSM 15122</strain>
    </source>
</reference>
<dbReference type="EMBL" id="CP109831">
    <property type="protein sequence ID" value="UYU17334.1"/>
    <property type="molecule type" value="Genomic_DNA"/>
</dbReference>
<dbReference type="GeneID" id="4848354"/>
<protein>
    <submittedName>
        <fullName evidence="2">Uncharacterized protein</fullName>
    </submittedName>
</protein>
<name>A0AAX3E541_9EURY</name>
<accession>A0AAX3E541</accession>
<evidence type="ECO:0000256" key="1">
    <source>
        <dbReference type="SAM" id="Phobius"/>
    </source>
</evidence>
<keyword evidence="3" id="KW-1185">Reference proteome</keyword>
<keyword evidence="1" id="KW-0812">Transmembrane</keyword>
<sequence>MRREGFIVLIAALVLCQGALAHMPGADPAPEADLGPIVVLDNGVPVEIGIDDIAAYHGGLEGKEPDACICCVCMYRVLLAGISEVWGDEIPERSDIGVQSRLVSDGALHTAWYVTGTGPGMDAGSAGRLTLVAPNGSALTDYSTQARMGIAKNRCLDDYRFEVTRLSTGESATLTLREDVFPEDFLELRRAVNVDKTATEAESAEFLEKWSSLRADLLQKPDYELFIEIEPPEEEELDVLGGGVFLALLCIMGAGIVLMGKKRR</sequence>
<dbReference type="KEGG" id="msum:OH143_06325"/>
<dbReference type="GeneID" id="76730491"/>
<evidence type="ECO:0000313" key="2">
    <source>
        <dbReference type="EMBL" id="UYU17334.1"/>
    </source>
</evidence>
<dbReference type="RefSeq" id="WP_011845244.1">
    <property type="nucleotide sequence ID" value="NZ_CP109831.1"/>
</dbReference>
<keyword evidence="1" id="KW-0472">Membrane</keyword>
<keyword evidence="1" id="KW-1133">Transmembrane helix</keyword>
<proteinExistence type="predicted"/>
<evidence type="ECO:0000313" key="3">
    <source>
        <dbReference type="Proteomes" id="UP001156196"/>
    </source>
</evidence>
<organism evidence="2 3">
    <name type="scientific">Methanoculleus submarinus</name>
    <dbReference type="NCBI Taxonomy" id="204050"/>
    <lineage>
        <taxon>Archaea</taxon>
        <taxon>Methanobacteriati</taxon>
        <taxon>Methanobacteriota</taxon>
        <taxon>Stenosarchaea group</taxon>
        <taxon>Methanomicrobia</taxon>
        <taxon>Methanomicrobiales</taxon>
        <taxon>Methanomicrobiaceae</taxon>
        <taxon>Methanoculleus</taxon>
    </lineage>
</organism>
<gene>
    <name evidence="2" type="ORF">OH143_06325</name>
</gene>
<dbReference type="AlphaFoldDB" id="A0AAX3E541"/>
<dbReference type="Proteomes" id="UP001156196">
    <property type="component" value="Chromosome"/>
</dbReference>